<keyword evidence="2" id="KW-0812">Transmembrane</keyword>
<evidence type="ECO:0000256" key="3">
    <source>
        <dbReference type="SAM" id="SignalP"/>
    </source>
</evidence>
<evidence type="ECO:0000256" key="1">
    <source>
        <dbReference type="SAM" id="MobiDB-lite"/>
    </source>
</evidence>
<feature type="compositionally biased region" description="Low complexity" evidence="1">
    <location>
        <begin position="137"/>
        <end position="150"/>
    </location>
</feature>
<keyword evidence="2" id="KW-1133">Transmembrane helix</keyword>
<accession>A0ABS6YQR8</accession>
<feature type="chain" id="PRO_5047133937" evidence="3">
    <location>
        <begin position="26"/>
        <end position="159"/>
    </location>
</feature>
<feature type="non-terminal residue" evidence="4">
    <location>
        <position position="1"/>
    </location>
</feature>
<dbReference type="Proteomes" id="UP001197114">
    <property type="component" value="Unassembled WGS sequence"/>
</dbReference>
<organism evidence="4 5">
    <name type="scientific">Streptomyces anatolicus</name>
    <dbReference type="NCBI Taxonomy" id="2675858"/>
    <lineage>
        <taxon>Bacteria</taxon>
        <taxon>Bacillati</taxon>
        <taxon>Actinomycetota</taxon>
        <taxon>Actinomycetes</taxon>
        <taxon>Kitasatosporales</taxon>
        <taxon>Streptomycetaceae</taxon>
        <taxon>Streptomyces</taxon>
    </lineage>
</organism>
<protein>
    <submittedName>
        <fullName evidence="4">MFS transporter</fullName>
    </submittedName>
</protein>
<keyword evidence="5" id="KW-1185">Reference proteome</keyword>
<evidence type="ECO:0000313" key="5">
    <source>
        <dbReference type="Proteomes" id="UP001197114"/>
    </source>
</evidence>
<dbReference type="InterPro" id="IPR036259">
    <property type="entry name" value="MFS_trans_sf"/>
</dbReference>
<proteinExistence type="predicted"/>
<evidence type="ECO:0000313" key="4">
    <source>
        <dbReference type="EMBL" id="MBW5423712.1"/>
    </source>
</evidence>
<name>A0ABS6YQR8_9ACTN</name>
<feature type="signal peptide" evidence="3">
    <location>
        <begin position="1"/>
        <end position="25"/>
    </location>
</feature>
<reference evidence="4 5" key="1">
    <citation type="submission" date="2019-11" db="EMBL/GenBank/DDBJ databases">
        <authorList>
            <person name="Ay H."/>
        </authorList>
    </citation>
    <scope>NUCLEOTIDE SEQUENCE [LARGE SCALE GENOMIC DNA]</scope>
    <source>
        <strain evidence="4 5">BG9H</strain>
    </source>
</reference>
<evidence type="ECO:0000256" key="2">
    <source>
        <dbReference type="SAM" id="Phobius"/>
    </source>
</evidence>
<feature type="transmembrane region" description="Helical" evidence="2">
    <location>
        <begin position="67"/>
        <end position="86"/>
    </location>
</feature>
<keyword evidence="2" id="KW-0472">Membrane</keyword>
<dbReference type="SUPFAM" id="SSF103473">
    <property type="entry name" value="MFS general substrate transporter"/>
    <property type="match status" value="1"/>
</dbReference>
<comment type="caution">
    <text evidence="4">The sequence shown here is derived from an EMBL/GenBank/DDBJ whole genome shotgun (WGS) entry which is preliminary data.</text>
</comment>
<feature type="transmembrane region" description="Helical" evidence="2">
    <location>
        <begin position="98"/>
        <end position="117"/>
    </location>
</feature>
<dbReference type="EMBL" id="WMBF01000219">
    <property type="protein sequence ID" value="MBW5423712.1"/>
    <property type="molecule type" value="Genomic_DNA"/>
</dbReference>
<feature type="region of interest" description="Disordered" evidence="1">
    <location>
        <begin position="125"/>
        <end position="159"/>
    </location>
</feature>
<sequence length="159" mass="16444">WKPRRLLLAGTLCVFPLAAPSAALAVPLPVAGLAAVMFVSGVAIEVFGVSWMTAMHQEIPEEKLSRVAAYDWFGSIAMVPLATALAGPAESAFGRSPSLWGCAVLVVLVTAAVLFVPDVRNLTRRTKETSPVPPPRAAASADAIATTSADAESRAGHPG</sequence>
<keyword evidence="3" id="KW-0732">Signal</keyword>
<dbReference type="Gene3D" id="1.20.1250.20">
    <property type="entry name" value="MFS general substrate transporter like domains"/>
    <property type="match status" value="1"/>
</dbReference>
<gene>
    <name evidence="4" type="ORF">GKQ77_19445</name>
</gene>
<feature type="transmembrane region" description="Helical" evidence="2">
    <location>
        <begin position="35"/>
        <end position="55"/>
    </location>
</feature>